<evidence type="ECO:0000313" key="4">
    <source>
        <dbReference type="WBParaSite" id="EVEC_0000103501-mRNA-1"/>
    </source>
</evidence>
<sequence length="42" mass="4790">MNFFCGLDFLENVVSGAGVLLRLLLFFLLICRKNSVHFLLCI</sequence>
<keyword evidence="3" id="KW-1185">Reference proteome</keyword>
<dbReference type="WBParaSite" id="EVEC_0000103501-mRNA-1">
    <property type="protein sequence ID" value="EVEC_0000103501-mRNA-1"/>
    <property type="gene ID" value="EVEC_0000103501"/>
</dbReference>
<dbReference type="Proteomes" id="UP000274131">
    <property type="component" value="Unassembled WGS sequence"/>
</dbReference>
<organism evidence="4">
    <name type="scientific">Enterobius vermicularis</name>
    <name type="common">Human pinworm</name>
    <dbReference type="NCBI Taxonomy" id="51028"/>
    <lineage>
        <taxon>Eukaryota</taxon>
        <taxon>Metazoa</taxon>
        <taxon>Ecdysozoa</taxon>
        <taxon>Nematoda</taxon>
        <taxon>Chromadorea</taxon>
        <taxon>Rhabditida</taxon>
        <taxon>Spirurina</taxon>
        <taxon>Oxyuridomorpha</taxon>
        <taxon>Oxyuroidea</taxon>
        <taxon>Oxyuridae</taxon>
        <taxon>Enterobius</taxon>
    </lineage>
</organism>
<reference evidence="2 3" key="2">
    <citation type="submission" date="2018-10" db="EMBL/GenBank/DDBJ databases">
        <authorList>
            <consortium name="Pathogen Informatics"/>
        </authorList>
    </citation>
    <scope>NUCLEOTIDE SEQUENCE [LARGE SCALE GENOMIC DNA]</scope>
</reference>
<evidence type="ECO:0000256" key="1">
    <source>
        <dbReference type="SAM" id="Phobius"/>
    </source>
</evidence>
<evidence type="ECO:0000313" key="2">
    <source>
        <dbReference type="EMBL" id="VDD85600.1"/>
    </source>
</evidence>
<keyword evidence="1" id="KW-1133">Transmembrane helix</keyword>
<name>A0A0N4UUG9_ENTVE</name>
<dbReference type="AlphaFoldDB" id="A0A0N4UUG9"/>
<accession>A0A0N4UUG9</accession>
<protein>
    <submittedName>
        <fullName evidence="2 4">Uncharacterized protein</fullName>
    </submittedName>
</protein>
<keyword evidence="1" id="KW-0472">Membrane</keyword>
<proteinExistence type="predicted"/>
<evidence type="ECO:0000313" key="3">
    <source>
        <dbReference type="Proteomes" id="UP000274131"/>
    </source>
</evidence>
<feature type="transmembrane region" description="Helical" evidence="1">
    <location>
        <begin position="12"/>
        <end position="30"/>
    </location>
</feature>
<dbReference type="EMBL" id="UXUI01007135">
    <property type="protein sequence ID" value="VDD85600.1"/>
    <property type="molecule type" value="Genomic_DNA"/>
</dbReference>
<gene>
    <name evidence="2" type="ORF">EVEC_LOCUS743</name>
</gene>
<reference evidence="4" key="1">
    <citation type="submission" date="2017-02" db="UniProtKB">
        <authorList>
            <consortium name="WormBaseParasite"/>
        </authorList>
    </citation>
    <scope>IDENTIFICATION</scope>
</reference>
<keyword evidence="1" id="KW-0812">Transmembrane</keyword>